<comment type="caution">
    <text evidence="1">The sequence shown here is derived from an EMBL/GenBank/DDBJ whole genome shotgun (WGS) entry which is preliminary data.</text>
</comment>
<dbReference type="Proteomes" id="UP000253688">
    <property type="component" value="Unassembled WGS sequence"/>
</dbReference>
<protein>
    <submittedName>
        <fullName evidence="1">Toxin-antitoxin system HicB family antitoxin</fullName>
    </submittedName>
</protein>
<organism evidence="1 2">
    <name type="scientific">Acinetobacter junii</name>
    <dbReference type="NCBI Taxonomy" id="40215"/>
    <lineage>
        <taxon>Bacteria</taxon>
        <taxon>Pseudomonadati</taxon>
        <taxon>Pseudomonadota</taxon>
        <taxon>Gammaproteobacteria</taxon>
        <taxon>Moraxellales</taxon>
        <taxon>Moraxellaceae</taxon>
        <taxon>Acinetobacter</taxon>
    </lineage>
</organism>
<dbReference type="AlphaFoldDB" id="A0A365PFE5"/>
<feature type="non-terminal residue" evidence="1">
    <location>
        <position position="27"/>
    </location>
</feature>
<accession>A0A365PFE5</accession>
<evidence type="ECO:0000313" key="1">
    <source>
        <dbReference type="EMBL" id="RBA42421.1"/>
    </source>
</evidence>
<evidence type="ECO:0000313" key="2">
    <source>
        <dbReference type="Proteomes" id="UP000253688"/>
    </source>
</evidence>
<dbReference type="EMBL" id="QEWH01000130">
    <property type="protein sequence ID" value="RBA42421.1"/>
    <property type="molecule type" value="Genomic_DNA"/>
</dbReference>
<name>A0A365PFE5_ACIJU</name>
<reference evidence="1 2" key="1">
    <citation type="submission" date="2018-04" db="EMBL/GenBank/DDBJ databases">
        <title>Acinetobacter junii Genome sequencing and assembly.</title>
        <authorList>
            <person name="Su J."/>
            <person name="Rensing C."/>
            <person name="Mazhar H.S."/>
        </authorList>
    </citation>
    <scope>NUCLEOTIDE SEQUENCE [LARGE SCALE GENOMIC DNA]</scope>
    <source>
        <strain evidence="1 2">SC22</strain>
    </source>
</reference>
<proteinExistence type="predicted"/>
<gene>
    <name evidence="1" type="ORF">DC346_15815</name>
</gene>
<sequence>MVQQKLALEAAERGVDINCLVSVKRAM</sequence>